<comment type="caution">
    <text evidence="1">The sequence shown here is derived from an EMBL/GenBank/DDBJ whole genome shotgun (WGS) entry which is preliminary data.</text>
</comment>
<protein>
    <submittedName>
        <fullName evidence="1">Histidine phosphatase family protein</fullName>
    </submittedName>
</protein>
<dbReference type="Gene3D" id="3.40.50.1240">
    <property type="entry name" value="Phosphoglycerate mutase-like"/>
    <property type="match status" value="1"/>
</dbReference>
<proteinExistence type="predicted"/>
<dbReference type="Proteomes" id="UP000670947">
    <property type="component" value="Unassembled WGS sequence"/>
</dbReference>
<keyword evidence="2" id="KW-1185">Reference proteome</keyword>
<organism evidence="1 2">
    <name type="scientific">Paenibacillus artemisiicola</name>
    <dbReference type="NCBI Taxonomy" id="1172618"/>
    <lineage>
        <taxon>Bacteria</taxon>
        <taxon>Bacillati</taxon>
        <taxon>Bacillota</taxon>
        <taxon>Bacilli</taxon>
        <taxon>Bacillales</taxon>
        <taxon>Paenibacillaceae</taxon>
        <taxon>Paenibacillus</taxon>
    </lineage>
</organism>
<dbReference type="SUPFAM" id="SSF53254">
    <property type="entry name" value="Phosphoglycerate mutase-like"/>
    <property type="match status" value="1"/>
</dbReference>
<dbReference type="CDD" id="cd07067">
    <property type="entry name" value="HP_PGM_like"/>
    <property type="match status" value="1"/>
</dbReference>
<dbReference type="Pfam" id="PF00300">
    <property type="entry name" value="His_Phos_1"/>
    <property type="match status" value="1"/>
</dbReference>
<name>A0ABS3W632_9BACL</name>
<dbReference type="EMBL" id="JAGGDJ010000003">
    <property type="protein sequence ID" value="MBO7743769.1"/>
    <property type="molecule type" value="Genomic_DNA"/>
</dbReference>
<reference evidence="1 2" key="1">
    <citation type="submission" date="2021-03" db="EMBL/GenBank/DDBJ databases">
        <title>Paenibacillus artemisicola MWE-103 whole genome sequence.</title>
        <authorList>
            <person name="Ham Y.J."/>
        </authorList>
    </citation>
    <scope>NUCLEOTIDE SEQUENCE [LARGE SCALE GENOMIC DNA]</scope>
    <source>
        <strain evidence="1 2">MWE-103</strain>
    </source>
</reference>
<gene>
    <name evidence="1" type="ORF">I8J29_06140</name>
</gene>
<evidence type="ECO:0000313" key="2">
    <source>
        <dbReference type="Proteomes" id="UP000670947"/>
    </source>
</evidence>
<accession>A0ABS3W632</accession>
<dbReference type="InterPro" id="IPR029033">
    <property type="entry name" value="His_PPase_superfam"/>
</dbReference>
<dbReference type="InterPro" id="IPR013078">
    <property type="entry name" value="His_Pase_superF_clade-1"/>
</dbReference>
<evidence type="ECO:0000313" key="1">
    <source>
        <dbReference type="EMBL" id="MBO7743769.1"/>
    </source>
</evidence>
<sequence length="192" mass="21171">MAVNQYRNPFVVAQRSLLDDLRRGGYILYTRHGEATLGHDQPNLNFQDCMTQRNLSDEGRRQAIAYGDSIRRLRIPISLPVEASPFCRTIETAALAFGGENVQVDPNGYDIYRLSSGSLSPREQSNILNKLLTVLEKQPPQGSNQIIISHSFPPGVGLGQIPNLGTVVVKPNGLGNGYNLIDRISLEELEGQ</sequence>